<dbReference type="Pfam" id="PF13639">
    <property type="entry name" value="zf-RING_2"/>
    <property type="match status" value="1"/>
</dbReference>
<dbReference type="AlphaFoldDB" id="A0AAN8V3S8"/>
<evidence type="ECO:0000256" key="3">
    <source>
        <dbReference type="SAM" id="Phobius"/>
    </source>
</evidence>
<evidence type="ECO:0000313" key="6">
    <source>
        <dbReference type="Proteomes" id="UP001370490"/>
    </source>
</evidence>
<keyword evidence="6" id="KW-1185">Reference proteome</keyword>
<dbReference type="SUPFAM" id="SSF57850">
    <property type="entry name" value="RING/U-box"/>
    <property type="match status" value="1"/>
</dbReference>
<dbReference type="EMBL" id="JBAMMX010000015">
    <property type="protein sequence ID" value="KAK6926975.1"/>
    <property type="molecule type" value="Genomic_DNA"/>
</dbReference>
<organism evidence="5 6">
    <name type="scientific">Dillenia turbinata</name>
    <dbReference type="NCBI Taxonomy" id="194707"/>
    <lineage>
        <taxon>Eukaryota</taxon>
        <taxon>Viridiplantae</taxon>
        <taxon>Streptophyta</taxon>
        <taxon>Embryophyta</taxon>
        <taxon>Tracheophyta</taxon>
        <taxon>Spermatophyta</taxon>
        <taxon>Magnoliopsida</taxon>
        <taxon>eudicotyledons</taxon>
        <taxon>Gunneridae</taxon>
        <taxon>Pentapetalae</taxon>
        <taxon>Dilleniales</taxon>
        <taxon>Dilleniaceae</taxon>
        <taxon>Dillenia</taxon>
    </lineage>
</organism>
<keyword evidence="3" id="KW-0472">Membrane</keyword>
<protein>
    <submittedName>
        <fullName evidence="5">Zinc finger, RING-type</fullName>
    </submittedName>
</protein>
<feature type="transmembrane region" description="Helical" evidence="3">
    <location>
        <begin position="33"/>
        <end position="54"/>
    </location>
</feature>
<dbReference type="SMART" id="SM00184">
    <property type="entry name" value="RING"/>
    <property type="match status" value="1"/>
</dbReference>
<reference evidence="5 6" key="1">
    <citation type="submission" date="2023-12" db="EMBL/GenBank/DDBJ databases">
        <title>A high-quality genome assembly for Dillenia turbinata (Dilleniales).</title>
        <authorList>
            <person name="Chanderbali A."/>
        </authorList>
    </citation>
    <scope>NUCLEOTIDE SEQUENCE [LARGE SCALE GENOMIC DNA]</scope>
    <source>
        <strain evidence="5">LSX21</strain>
        <tissue evidence="5">Leaf</tissue>
    </source>
</reference>
<evidence type="ECO:0000259" key="4">
    <source>
        <dbReference type="PROSITE" id="PS50089"/>
    </source>
</evidence>
<name>A0AAN8V3S8_9MAGN</name>
<keyword evidence="1" id="KW-0863">Zinc-finger</keyword>
<dbReference type="GO" id="GO:0008270">
    <property type="term" value="F:zinc ion binding"/>
    <property type="evidence" value="ECO:0007669"/>
    <property type="project" value="UniProtKB-KW"/>
</dbReference>
<dbReference type="InterPro" id="IPR001841">
    <property type="entry name" value="Znf_RING"/>
</dbReference>
<dbReference type="InterPro" id="IPR013083">
    <property type="entry name" value="Znf_RING/FYVE/PHD"/>
</dbReference>
<feature type="compositionally biased region" description="Pro residues" evidence="2">
    <location>
        <begin position="67"/>
        <end position="81"/>
    </location>
</feature>
<evidence type="ECO:0000313" key="5">
    <source>
        <dbReference type="EMBL" id="KAK6926975.1"/>
    </source>
</evidence>
<feature type="region of interest" description="Disordered" evidence="2">
    <location>
        <begin position="64"/>
        <end position="84"/>
    </location>
</feature>
<dbReference type="Proteomes" id="UP001370490">
    <property type="component" value="Unassembled WGS sequence"/>
</dbReference>
<feature type="domain" description="RING-type" evidence="4">
    <location>
        <begin position="113"/>
        <end position="157"/>
    </location>
</feature>
<accession>A0AAN8V3S8</accession>
<gene>
    <name evidence="5" type="ORF">RJ641_008694</name>
</gene>
<dbReference type="PANTHER" id="PTHR45676">
    <property type="entry name" value="RING-H2 FINGER PROTEIN ATL51-RELATED"/>
    <property type="match status" value="1"/>
</dbReference>
<evidence type="ECO:0000256" key="1">
    <source>
        <dbReference type="PROSITE-ProRule" id="PRU00175"/>
    </source>
</evidence>
<dbReference type="Gene3D" id="3.30.40.10">
    <property type="entry name" value="Zinc/RING finger domain, C3HC4 (zinc finger)"/>
    <property type="match status" value="1"/>
</dbReference>
<keyword evidence="1" id="KW-0479">Metal-binding</keyword>
<proteinExistence type="predicted"/>
<evidence type="ECO:0000256" key="2">
    <source>
        <dbReference type="SAM" id="MobiDB-lite"/>
    </source>
</evidence>
<dbReference type="PROSITE" id="PS50089">
    <property type="entry name" value="ZF_RING_2"/>
    <property type="match status" value="1"/>
</dbReference>
<keyword evidence="1" id="KW-0862">Zinc</keyword>
<keyword evidence="3" id="KW-0812">Transmembrane</keyword>
<comment type="caution">
    <text evidence="5">The sequence shown here is derived from an EMBL/GenBank/DDBJ whole genome shotgun (WGS) entry which is preliminary data.</text>
</comment>
<sequence length="160" mass="17888">MRALELNPPVPPPTPPTLYDEGVLGLLLAYHDLFVVSISMLIIIWVCSAIWGLCTWKREGGHRPSLPLTPPQRPPAPPFRPRPTRPTLTLPNDTIFKYNKNEPSRCGEDENGCAICLEELTNGDKCRILLKCGHVFHVQCIDQWLMPLANPSCPICRATP</sequence>
<keyword evidence="3" id="KW-1133">Transmembrane helix</keyword>